<gene>
    <name evidence="1" type="ORF">sS8_5484</name>
</gene>
<name>A0A250L1Q3_9GAMM</name>
<reference evidence="1 2" key="1">
    <citation type="submission" date="2016-12" db="EMBL/GenBank/DDBJ databases">
        <title>Genome sequencing of Methylocaldum marinum.</title>
        <authorList>
            <person name="Takeuchi M."/>
            <person name="Kamagata Y."/>
            <person name="Hiraoka S."/>
            <person name="Oshima K."/>
            <person name="Hattori M."/>
            <person name="Iwasaki W."/>
        </authorList>
    </citation>
    <scope>NUCLEOTIDE SEQUENCE [LARGE SCALE GENOMIC DNA]</scope>
    <source>
        <strain evidence="1 2">S8</strain>
    </source>
</reference>
<protein>
    <submittedName>
        <fullName evidence="1">Uncharacterized protein</fullName>
    </submittedName>
</protein>
<proteinExistence type="predicted"/>
<organism evidence="1 2">
    <name type="scientific">Methylocaldum marinum</name>
    <dbReference type="NCBI Taxonomy" id="1432792"/>
    <lineage>
        <taxon>Bacteria</taxon>
        <taxon>Pseudomonadati</taxon>
        <taxon>Pseudomonadota</taxon>
        <taxon>Gammaproteobacteria</taxon>
        <taxon>Methylococcales</taxon>
        <taxon>Methylococcaceae</taxon>
        <taxon>Methylocaldum</taxon>
    </lineage>
</organism>
<dbReference type="AlphaFoldDB" id="A0A250L1Q3"/>
<evidence type="ECO:0000313" key="2">
    <source>
        <dbReference type="Proteomes" id="UP000266313"/>
    </source>
</evidence>
<evidence type="ECO:0000313" key="1">
    <source>
        <dbReference type="EMBL" id="BBA37401.1"/>
    </source>
</evidence>
<dbReference type="RefSeq" id="WP_170161278.1">
    <property type="nucleotide sequence ID" value="NZ_AP017928.1"/>
</dbReference>
<keyword evidence="2" id="KW-1185">Reference proteome</keyword>
<accession>A0A250L1Q3</accession>
<dbReference type="Proteomes" id="UP000266313">
    <property type="component" value="Chromosome"/>
</dbReference>
<dbReference type="EMBL" id="AP017928">
    <property type="protein sequence ID" value="BBA37401.1"/>
    <property type="molecule type" value="Genomic_DNA"/>
</dbReference>
<dbReference type="KEGG" id="mmai:sS8_5484"/>
<sequence>MTVEQLITALLEMPKHAVVLYEGDSGYALVGGLHLQENENDLPDEVILFPDMNE</sequence>